<dbReference type="EMBL" id="MWWR01000023">
    <property type="protein sequence ID" value="OZG49023.1"/>
    <property type="molecule type" value="Genomic_DNA"/>
</dbReference>
<comment type="caution">
    <text evidence="2">The sequence shown here is derived from an EMBL/GenBank/DDBJ whole genome shotgun (WGS) entry which is preliminary data.</text>
</comment>
<name>A0A261EQ97_9BIFI</name>
<evidence type="ECO:0000256" key="1">
    <source>
        <dbReference type="SAM" id="MobiDB-lite"/>
    </source>
</evidence>
<accession>A0A261EQ97</accession>
<keyword evidence="3" id="KW-1185">Reference proteome</keyword>
<evidence type="ECO:0000313" key="2">
    <source>
        <dbReference type="EMBL" id="OZG49023.1"/>
    </source>
</evidence>
<dbReference type="RefSeq" id="WP_094661499.1">
    <property type="nucleotide sequence ID" value="NZ_MWWR01000023.1"/>
</dbReference>
<dbReference type="Proteomes" id="UP000216725">
    <property type="component" value="Unassembled WGS sequence"/>
</dbReference>
<gene>
    <name evidence="2" type="ORF">PSRA_1708</name>
</gene>
<feature type="region of interest" description="Disordered" evidence="1">
    <location>
        <begin position="102"/>
        <end position="121"/>
    </location>
</feature>
<proteinExistence type="predicted"/>
<reference evidence="2 3" key="1">
    <citation type="journal article" date="2017" name="BMC Genomics">
        <title>Comparative genomic and phylogenomic analyses of the Bifidobacteriaceae family.</title>
        <authorList>
            <person name="Lugli G.A."/>
            <person name="Milani C."/>
            <person name="Turroni F."/>
            <person name="Duranti S."/>
            <person name="Mancabelli L."/>
            <person name="Mangifesta M."/>
            <person name="Ferrario C."/>
            <person name="Modesto M."/>
            <person name="Mattarelli P."/>
            <person name="Jiri K."/>
            <person name="van Sinderen D."/>
            <person name="Ventura M."/>
        </authorList>
    </citation>
    <scope>NUCLEOTIDE SEQUENCE [LARGE SCALE GENOMIC DNA]</scope>
    <source>
        <strain evidence="2 3">DSM 24742</strain>
    </source>
</reference>
<evidence type="ECO:0000313" key="3">
    <source>
        <dbReference type="Proteomes" id="UP000216725"/>
    </source>
</evidence>
<sequence length="121" mass="13667">MGKKKLPPIPERDEFMKHCTPAMLDEYESMNFGDDSEFAWAWNDDMTRPVVVWRATGEPARNKEGHAFASMEPFSLSDPLMSQIGTKWPTMTEQMRVFITGDPKMASTRLSPPPKGQATGE</sequence>
<protein>
    <submittedName>
        <fullName evidence="2">Uncharacterized protein</fullName>
    </submittedName>
</protein>
<organism evidence="2 3">
    <name type="scientific">Pseudoscardovia radai</name>
    <dbReference type="NCBI Taxonomy" id="987066"/>
    <lineage>
        <taxon>Bacteria</taxon>
        <taxon>Bacillati</taxon>
        <taxon>Actinomycetota</taxon>
        <taxon>Actinomycetes</taxon>
        <taxon>Bifidobacteriales</taxon>
        <taxon>Bifidobacteriaceae</taxon>
        <taxon>Pseudoscardovia</taxon>
    </lineage>
</organism>
<dbReference type="AlphaFoldDB" id="A0A261EQ97"/>